<proteinExistence type="predicted"/>
<dbReference type="PRINTS" id="PR00419">
    <property type="entry name" value="ADXRDTASE"/>
</dbReference>
<evidence type="ECO:0000313" key="2">
    <source>
        <dbReference type="Proteomes" id="UP001322138"/>
    </source>
</evidence>
<comment type="caution">
    <text evidence="1">The sequence shown here is derived from an EMBL/GenBank/DDBJ whole genome shotgun (WGS) entry which is preliminary data.</text>
</comment>
<protein>
    <submittedName>
        <fullName evidence="1">Uncharacterized protein</fullName>
    </submittedName>
</protein>
<keyword evidence="2" id="KW-1185">Reference proteome</keyword>
<evidence type="ECO:0000313" key="1">
    <source>
        <dbReference type="EMBL" id="KAK4646862.1"/>
    </source>
</evidence>
<organism evidence="1 2">
    <name type="scientific">Podospora bellae-mahoneyi</name>
    <dbReference type="NCBI Taxonomy" id="2093777"/>
    <lineage>
        <taxon>Eukaryota</taxon>
        <taxon>Fungi</taxon>
        <taxon>Dikarya</taxon>
        <taxon>Ascomycota</taxon>
        <taxon>Pezizomycotina</taxon>
        <taxon>Sordariomycetes</taxon>
        <taxon>Sordariomycetidae</taxon>
        <taxon>Sordariales</taxon>
        <taxon>Podosporaceae</taxon>
        <taxon>Podospora</taxon>
    </lineage>
</organism>
<name>A0ABR0FU53_9PEZI</name>
<reference evidence="1 2" key="1">
    <citation type="journal article" date="2023" name="bioRxiv">
        <title>High-quality genome assemblies of four members of thePodospora anserinaspecies complex.</title>
        <authorList>
            <person name="Ament-Velasquez S.L."/>
            <person name="Vogan A.A."/>
            <person name="Wallerman O."/>
            <person name="Hartmann F."/>
            <person name="Gautier V."/>
            <person name="Silar P."/>
            <person name="Giraud T."/>
            <person name="Johannesson H."/>
        </authorList>
    </citation>
    <scope>NUCLEOTIDE SEQUENCE [LARGE SCALE GENOMIC DNA]</scope>
    <source>
        <strain evidence="1 2">CBS 112042</strain>
    </source>
</reference>
<accession>A0ABR0FU53</accession>
<gene>
    <name evidence="1" type="ORF">QC761_0028550</name>
</gene>
<dbReference type="EMBL" id="JAFFGZ010000003">
    <property type="protein sequence ID" value="KAK4646862.1"/>
    <property type="molecule type" value="Genomic_DNA"/>
</dbReference>
<dbReference type="GeneID" id="87891328"/>
<sequence length="111" mass="12192">MCLRDIEPARRHHAGHINGEDLSILRLLISSLHLVLVCCVCKIMATVPQVRRVAVIGVDPASIIATDALAKEQAFDVVRVFDRRPIIGGTWVYTPHLPAAIPSLPLLLAER</sequence>
<dbReference type="Gene3D" id="3.50.50.60">
    <property type="entry name" value="FAD/NAD(P)-binding domain"/>
    <property type="match status" value="1"/>
</dbReference>
<dbReference type="RefSeq" id="XP_062735838.1">
    <property type="nucleotide sequence ID" value="XM_062872211.1"/>
</dbReference>
<dbReference type="SUPFAM" id="SSF51905">
    <property type="entry name" value="FAD/NAD(P)-binding domain"/>
    <property type="match status" value="1"/>
</dbReference>
<dbReference type="Proteomes" id="UP001322138">
    <property type="component" value="Unassembled WGS sequence"/>
</dbReference>
<dbReference type="InterPro" id="IPR036188">
    <property type="entry name" value="FAD/NAD-bd_sf"/>
</dbReference>